<evidence type="ECO:0000313" key="4">
    <source>
        <dbReference type="Proteomes" id="UP000693946"/>
    </source>
</evidence>
<accession>A0AAV6PW09</accession>
<evidence type="ECO:0000313" key="3">
    <source>
        <dbReference type="EMBL" id="KAG7476196.1"/>
    </source>
</evidence>
<dbReference type="AlphaFoldDB" id="A0AAV6PW09"/>
<protein>
    <submittedName>
        <fullName evidence="3">Uncharacterized protein</fullName>
    </submittedName>
</protein>
<keyword evidence="2" id="KW-1133">Transmembrane helix</keyword>
<keyword evidence="4" id="KW-1185">Reference proteome</keyword>
<evidence type="ECO:0000256" key="2">
    <source>
        <dbReference type="SAM" id="Phobius"/>
    </source>
</evidence>
<evidence type="ECO:0000256" key="1">
    <source>
        <dbReference type="SAM" id="MobiDB-lite"/>
    </source>
</evidence>
<sequence length="97" mass="10693">MNNGGDPCSLSTPLPILFLSIVLLFLIFEDEMIEPLTEKEATNSESKGPCQQTSSINRAAAHQTHTDTPCCTLPTHNKTKDLDTGAKDERLFQSLHH</sequence>
<dbReference type="EMBL" id="JAGKHQ010000021">
    <property type="protein sequence ID" value="KAG7476196.1"/>
    <property type="molecule type" value="Genomic_DNA"/>
</dbReference>
<keyword evidence="2" id="KW-0472">Membrane</keyword>
<feature type="region of interest" description="Disordered" evidence="1">
    <location>
        <begin position="38"/>
        <end position="97"/>
    </location>
</feature>
<reference evidence="3 4" key="1">
    <citation type="journal article" date="2021" name="Sci. Rep.">
        <title>Chromosome anchoring in Senegalese sole (Solea senegalensis) reveals sex-associated markers and genome rearrangements in flatfish.</title>
        <authorList>
            <person name="Guerrero-Cozar I."/>
            <person name="Gomez-Garrido J."/>
            <person name="Berbel C."/>
            <person name="Martinez-Blanch J.F."/>
            <person name="Alioto T."/>
            <person name="Claros M.G."/>
            <person name="Gagnaire P.A."/>
            <person name="Manchado M."/>
        </authorList>
    </citation>
    <scope>NUCLEOTIDE SEQUENCE [LARGE SCALE GENOMIC DNA]</scope>
    <source>
        <strain evidence="3">Sse05_10M</strain>
    </source>
</reference>
<feature type="compositionally biased region" description="Polar residues" evidence="1">
    <location>
        <begin position="43"/>
        <end position="57"/>
    </location>
</feature>
<dbReference type="Proteomes" id="UP000693946">
    <property type="component" value="Linkage Group LG9"/>
</dbReference>
<organism evidence="3 4">
    <name type="scientific">Solea senegalensis</name>
    <name type="common">Senegalese sole</name>
    <dbReference type="NCBI Taxonomy" id="28829"/>
    <lineage>
        <taxon>Eukaryota</taxon>
        <taxon>Metazoa</taxon>
        <taxon>Chordata</taxon>
        <taxon>Craniata</taxon>
        <taxon>Vertebrata</taxon>
        <taxon>Euteleostomi</taxon>
        <taxon>Actinopterygii</taxon>
        <taxon>Neopterygii</taxon>
        <taxon>Teleostei</taxon>
        <taxon>Neoteleostei</taxon>
        <taxon>Acanthomorphata</taxon>
        <taxon>Carangaria</taxon>
        <taxon>Pleuronectiformes</taxon>
        <taxon>Pleuronectoidei</taxon>
        <taxon>Soleidae</taxon>
        <taxon>Solea</taxon>
    </lineage>
</organism>
<name>A0AAV6PW09_SOLSE</name>
<comment type="caution">
    <text evidence="3">The sequence shown here is derived from an EMBL/GenBank/DDBJ whole genome shotgun (WGS) entry which is preliminary data.</text>
</comment>
<gene>
    <name evidence="3" type="ORF">JOB18_048621</name>
</gene>
<proteinExistence type="predicted"/>
<keyword evidence="2" id="KW-0812">Transmembrane</keyword>
<feature type="compositionally biased region" description="Basic and acidic residues" evidence="1">
    <location>
        <begin position="78"/>
        <end position="91"/>
    </location>
</feature>
<feature type="transmembrane region" description="Helical" evidence="2">
    <location>
        <begin position="12"/>
        <end position="28"/>
    </location>
</feature>